<reference evidence="2" key="1">
    <citation type="submission" date="2021-01" db="EMBL/GenBank/DDBJ databases">
        <authorList>
            <person name="Corre E."/>
            <person name="Pelletier E."/>
            <person name="Niang G."/>
            <person name="Scheremetjew M."/>
            <person name="Finn R."/>
            <person name="Kale V."/>
            <person name="Holt S."/>
            <person name="Cochrane G."/>
            <person name="Meng A."/>
            <person name="Brown T."/>
            <person name="Cohen L."/>
        </authorList>
    </citation>
    <scope>NUCLEOTIDE SEQUENCE</scope>
    <source>
        <strain evidence="2">CCMP1381</strain>
    </source>
</reference>
<feature type="signal peptide" evidence="1">
    <location>
        <begin position="1"/>
        <end position="26"/>
    </location>
</feature>
<feature type="chain" id="PRO_5031093327" description="Glutaredoxin-like protein" evidence="1">
    <location>
        <begin position="27"/>
        <end position="154"/>
    </location>
</feature>
<dbReference type="EMBL" id="HBGS01015783">
    <property type="protein sequence ID" value="CAD9399530.1"/>
    <property type="molecule type" value="Transcribed_RNA"/>
</dbReference>
<dbReference type="SUPFAM" id="SSF52833">
    <property type="entry name" value="Thioredoxin-like"/>
    <property type="match status" value="1"/>
</dbReference>
<evidence type="ECO:0008006" key="3">
    <source>
        <dbReference type="Google" id="ProtNLM"/>
    </source>
</evidence>
<organism evidence="2">
    <name type="scientific">Octactis speculum</name>
    <dbReference type="NCBI Taxonomy" id="3111310"/>
    <lineage>
        <taxon>Eukaryota</taxon>
        <taxon>Sar</taxon>
        <taxon>Stramenopiles</taxon>
        <taxon>Ochrophyta</taxon>
        <taxon>Dictyochophyceae</taxon>
        <taxon>Dictyochales</taxon>
        <taxon>Dictyochaceae</taxon>
        <taxon>Octactis</taxon>
    </lineage>
</organism>
<dbReference type="AlphaFoldDB" id="A0A7S2BKA5"/>
<gene>
    <name evidence="2" type="ORF">DSPE1174_LOCUS8256</name>
</gene>
<keyword evidence="1" id="KW-0732">Signal</keyword>
<evidence type="ECO:0000256" key="1">
    <source>
        <dbReference type="SAM" id="SignalP"/>
    </source>
</evidence>
<accession>A0A7S2BKA5</accession>
<name>A0A7S2BKA5_9STRA</name>
<dbReference type="InterPro" id="IPR036249">
    <property type="entry name" value="Thioredoxin-like_sf"/>
</dbReference>
<evidence type="ECO:0000313" key="2">
    <source>
        <dbReference type="EMBL" id="CAD9399530.1"/>
    </source>
</evidence>
<sequence length="154" mass="17783">MASKGLKYVRMILVSFLVSFHVSVESSPNRVGHNFRHSQLARRVAAGLPFFKINKDEDPRLIMFFNPEDEQCPVMTAMIEEIEEDFDQKILKLDVNKNVNAWLYQELQPSAGNGRLPFFLQSGHTILYHRYFKLSQYVDMGHRGCLRCTNGITS</sequence>
<proteinExistence type="predicted"/>
<protein>
    <recommendedName>
        <fullName evidence="3">Glutaredoxin-like protein</fullName>
    </recommendedName>
</protein>